<dbReference type="Pfam" id="PF00805">
    <property type="entry name" value="Pentapeptide"/>
    <property type="match status" value="1"/>
</dbReference>
<protein>
    <submittedName>
        <fullName evidence="2">Pentapeptide repeat-containing protein</fullName>
    </submittedName>
</protein>
<evidence type="ECO:0000256" key="1">
    <source>
        <dbReference type="SAM" id="Coils"/>
    </source>
</evidence>
<feature type="coiled-coil region" evidence="1">
    <location>
        <begin position="77"/>
        <end position="130"/>
    </location>
</feature>
<organism evidence="2 3">
    <name type="scientific">Clostridium faecium</name>
    <dbReference type="NCBI Taxonomy" id="2762223"/>
    <lineage>
        <taxon>Bacteria</taxon>
        <taxon>Bacillati</taxon>
        <taxon>Bacillota</taxon>
        <taxon>Clostridia</taxon>
        <taxon>Eubacteriales</taxon>
        <taxon>Clostridiaceae</taxon>
        <taxon>Clostridium</taxon>
    </lineage>
</organism>
<evidence type="ECO:0000313" key="2">
    <source>
        <dbReference type="EMBL" id="MBD8045808.1"/>
    </source>
</evidence>
<dbReference type="InterPro" id="IPR001646">
    <property type="entry name" value="5peptide_repeat"/>
</dbReference>
<gene>
    <name evidence="2" type="ORF">H9637_01925</name>
</gene>
<name>A0ABR8YNI5_9CLOT</name>
<dbReference type="RefSeq" id="WP_191738782.1">
    <property type="nucleotide sequence ID" value="NZ_JACSQB010000018.1"/>
</dbReference>
<keyword evidence="3" id="KW-1185">Reference proteome</keyword>
<accession>A0ABR8YNI5</accession>
<dbReference type="EMBL" id="JACSQB010000018">
    <property type="protein sequence ID" value="MBD8045808.1"/>
    <property type="molecule type" value="Genomic_DNA"/>
</dbReference>
<sequence>MAELAVNKERVEGKQINDEENLISEKTSQDKRKSLKYKVLTASEVEKLIEENKQKPMDKSKPSIFERFKEAIFTKVFRAKAEQYKKLEERLKEQEKIELKKIIDMQREELKELRKELSSKDNSQKNIKEKETLKKDNSKDLIKKSAKEIKSMVLEHKEWIESKGKRGKKLNLENVDLQGKKLLNVDLREANFKNANLNNCTIYADLRGADLTGVKLNDKTNFIGSNLNSITIENEKRNIIKDKLDKSIDKHRVALKELKTNKKEQNYEK</sequence>
<proteinExistence type="predicted"/>
<comment type="caution">
    <text evidence="2">The sequence shown here is derived from an EMBL/GenBank/DDBJ whole genome shotgun (WGS) entry which is preliminary data.</text>
</comment>
<feature type="coiled-coil region" evidence="1">
    <location>
        <begin position="241"/>
        <end position="268"/>
    </location>
</feature>
<dbReference type="Gene3D" id="2.160.20.80">
    <property type="entry name" value="E3 ubiquitin-protein ligase SopA"/>
    <property type="match status" value="1"/>
</dbReference>
<dbReference type="SUPFAM" id="SSF141571">
    <property type="entry name" value="Pentapeptide repeat-like"/>
    <property type="match status" value="1"/>
</dbReference>
<reference evidence="2 3" key="1">
    <citation type="submission" date="2020-08" db="EMBL/GenBank/DDBJ databases">
        <title>A Genomic Blueprint of the Chicken Gut Microbiome.</title>
        <authorList>
            <person name="Gilroy R."/>
            <person name="Ravi A."/>
            <person name="Getino M."/>
            <person name="Pursley I."/>
            <person name="Horton D.L."/>
            <person name="Alikhan N.-F."/>
            <person name="Baker D."/>
            <person name="Gharbi K."/>
            <person name="Hall N."/>
            <person name="Watson M."/>
            <person name="Adriaenssens E.M."/>
            <person name="Foster-Nyarko E."/>
            <person name="Jarju S."/>
            <person name="Secka A."/>
            <person name="Antonio M."/>
            <person name="Oren A."/>
            <person name="Chaudhuri R."/>
            <person name="La Ragione R.M."/>
            <person name="Hildebrand F."/>
            <person name="Pallen M.J."/>
        </authorList>
    </citation>
    <scope>NUCLEOTIDE SEQUENCE [LARGE SCALE GENOMIC DNA]</scope>
    <source>
        <strain evidence="2 3">N37</strain>
    </source>
</reference>
<dbReference type="Proteomes" id="UP000627166">
    <property type="component" value="Unassembled WGS sequence"/>
</dbReference>
<evidence type="ECO:0000313" key="3">
    <source>
        <dbReference type="Proteomes" id="UP000627166"/>
    </source>
</evidence>
<keyword evidence="1" id="KW-0175">Coiled coil</keyword>